<keyword evidence="2" id="KW-1185">Reference proteome</keyword>
<evidence type="ECO:0000313" key="1">
    <source>
        <dbReference type="EMBL" id="KHG06016.1"/>
    </source>
</evidence>
<comment type="caution">
    <text evidence="1">The sequence shown here is derived from an EMBL/GenBank/DDBJ whole genome shotgun (WGS) entry which is preliminary data.</text>
</comment>
<organism evidence="1 2">
    <name type="scientific">Gossypium arboreum</name>
    <name type="common">Tree cotton</name>
    <name type="synonym">Gossypium nanking</name>
    <dbReference type="NCBI Taxonomy" id="29729"/>
    <lineage>
        <taxon>Eukaryota</taxon>
        <taxon>Viridiplantae</taxon>
        <taxon>Streptophyta</taxon>
        <taxon>Embryophyta</taxon>
        <taxon>Tracheophyta</taxon>
        <taxon>Spermatophyta</taxon>
        <taxon>Magnoliopsida</taxon>
        <taxon>eudicotyledons</taxon>
        <taxon>Gunneridae</taxon>
        <taxon>Pentapetalae</taxon>
        <taxon>rosids</taxon>
        <taxon>malvids</taxon>
        <taxon>Malvales</taxon>
        <taxon>Malvaceae</taxon>
        <taxon>Malvoideae</taxon>
        <taxon>Gossypium</taxon>
    </lineage>
</organism>
<dbReference type="AlphaFoldDB" id="A0A0B0N4A0"/>
<evidence type="ECO:0000313" key="2">
    <source>
        <dbReference type="Proteomes" id="UP000032142"/>
    </source>
</evidence>
<gene>
    <name evidence="1" type="ORF">F383_32387</name>
</gene>
<protein>
    <submittedName>
        <fullName evidence="1">Uncharacterized protein</fullName>
    </submittedName>
</protein>
<accession>A0A0B0N4A0</accession>
<sequence>MYKLRFIRYMWSSHYIAVKLPKQICVVKPL</sequence>
<reference evidence="2" key="1">
    <citation type="submission" date="2014-09" db="EMBL/GenBank/DDBJ databases">
        <authorList>
            <person name="Mudge J."/>
            <person name="Ramaraj T."/>
            <person name="Lindquist I.E."/>
            <person name="Bharti A.K."/>
            <person name="Sundararajan A."/>
            <person name="Cameron C.T."/>
            <person name="Woodward J.E."/>
            <person name="May G.D."/>
            <person name="Brubaker C."/>
            <person name="Broadhvest J."/>
            <person name="Wilkins T.A."/>
        </authorList>
    </citation>
    <scope>NUCLEOTIDE SEQUENCE</scope>
    <source>
        <strain evidence="2">cv. AKA8401</strain>
    </source>
</reference>
<dbReference type="Proteomes" id="UP000032142">
    <property type="component" value="Unassembled WGS sequence"/>
</dbReference>
<proteinExistence type="predicted"/>
<name>A0A0B0N4A0_GOSAR</name>
<dbReference type="EMBL" id="JRRC01441913">
    <property type="protein sequence ID" value="KHG06016.1"/>
    <property type="molecule type" value="Genomic_DNA"/>
</dbReference>